<feature type="non-terminal residue" evidence="2">
    <location>
        <position position="113"/>
    </location>
</feature>
<organism evidence="2">
    <name type="scientific">Bactrocera latifrons</name>
    <name type="common">Malaysian fruit fly</name>
    <name type="synonym">Chaetodacus latifrons</name>
    <dbReference type="NCBI Taxonomy" id="174628"/>
    <lineage>
        <taxon>Eukaryota</taxon>
        <taxon>Metazoa</taxon>
        <taxon>Ecdysozoa</taxon>
        <taxon>Arthropoda</taxon>
        <taxon>Hexapoda</taxon>
        <taxon>Insecta</taxon>
        <taxon>Pterygota</taxon>
        <taxon>Neoptera</taxon>
        <taxon>Endopterygota</taxon>
        <taxon>Diptera</taxon>
        <taxon>Brachycera</taxon>
        <taxon>Muscomorpha</taxon>
        <taxon>Tephritoidea</taxon>
        <taxon>Tephritidae</taxon>
        <taxon>Bactrocera</taxon>
        <taxon>Bactrocera</taxon>
    </lineage>
</organism>
<name>A0A0K8UXN5_BACLA</name>
<dbReference type="EMBL" id="GDHF01021031">
    <property type="protein sequence ID" value="JAI31283.1"/>
    <property type="molecule type" value="Transcribed_RNA"/>
</dbReference>
<feature type="non-terminal residue" evidence="2">
    <location>
        <position position="1"/>
    </location>
</feature>
<gene>
    <name evidence="2" type="ORF">c0_g2_i5</name>
</gene>
<protein>
    <submittedName>
        <fullName evidence="2">Uncharacterized protein</fullName>
    </submittedName>
</protein>
<feature type="compositionally biased region" description="Acidic residues" evidence="1">
    <location>
        <begin position="91"/>
        <end position="101"/>
    </location>
</feature>
<feature type="region of interest" description="Disordered" evidence="1">
    <location>
        <begin position="91"/>
        <end position="113"/>
    </location>
</feature>
<evidence type="ECO:0000256" key="1">
    <source>
        <dbReference type="SAM" id="MobiDB-lite"/>
    </source>
</evidence>
<reference evidence="2" key="1">
    <citation type="submission" date="2015-06" db="EMBL/GenBank/DDBJ databases">
        <authorList>
            <person name="Hoefler B.C."/>
            <person name="Straight P.D."/>
        </authorList>
    </citation>
    <scope>NUCLEOTIDE SEQUENCE</scope>
</reference>
<dbReference type="AlphaFoldDB" id="A0A0K8UXN5"/>
<proteinExistence type="predicted"/>
<sequence length="113" mass="12860">AAYNILGLHLSEASNGEIFINTSHPNIRVRMLKPRRELDALQENSTDIYVPSVPDHYSQRPDQLKELCLADFAAWFRFCKTSRNISFNNEDYNEVENEDDTTAAPPMALKDGS</sequence>
<evidence type="ECO:0000313" key="2">
    <source>
        <dbReference type="EMBL" id="JAI31283.1"/>
    </source>
</evidence>
<accession>A0A0K8UXN5</accession>